<reference evidence="5" key="2">
    <citation type="submission" date="2025-09" db="UniProtKB">
        <authorList>
            <consortium name="Ensembl"/>
        </authorList>
    </citation>
    <scope>IDENTIFICATION</scope>
</reference>
<dbReference type="InterPro" id="IPR045058">
    <property type="entry name" value="GIMA/IAN/Toc"/>
</dbReference>
<dbReference type="PROSITE" id="PS51720">
    <property type="entry name" value="G_AIG1"/>
    <property type="match status" value="1"/>
</dbReference>
<evidence type="ECO:0000256" key="1">
    <source>
        <dbReference type="ARBA" id="ARBA00008535"/>
    </source>
</evidence>
<dbReference type="Gene3D" id="3.40.50.300">
    <property type="entry name" value="P-loop containing nucleotide triphosphate hydrolases"/>
    <property type="match status" value="2"/>
</dbReference>
<dbReference type="InterPro" id="IPR006703">
    <property type="entry name" value="G_AIG1"/>
</dbReference>
<dbReference type="InterPro" id="IPR027417">
    <property type="entry name" value="P-loop_NTPase"/>
</dbReference>
<dbReference type="PANTHER" id="PTHR10903">
    <property type="entry name" value="GTPASE, IMAP FAMILY MEMBER-RELATED"/>
    <property type="match status" value="1"/>
</dbReference>
<organism evidence="5 6">
    <name type="scientific">Periophthalmus magnuspinnatus</name>
    <dbReference type="NCBI Taxonomy" id="409849"/>
    <lineage>
        <taxon>Eukaryota</taxon>
        <taxon>Metazoa</taxon>
        <taxon>Chordata</taxon>
        <taxon>Craniata</taxon>
        <taxon>Vertebrata</taxon>
        <taxon>Euteleostomi</taxon>
        <taxon>Actinopterygii</taxon>
        <taxon>Neopterygii</taxon>
        <taxon>Teleostei</taxon>
        <taxon>Neoteleostei</taxon>
        <taxon>Acanthomorphata</taxon>
        <taxon>Gobiaria</taxon>
        <taxon>Gobiiformes</taxon>
        <taxon>Gobioidei</taxon>
        <taxon>Gobiidae</taxon>
        <taxon>Oxudercinae</taxon>
        <taxon>Periophthalmus</taxon>
    </lineage>
</organism>
<sequence length="430" mass="48336">MIKKCRYRYMWIKNLTDEEEEVKKFQLAELFSRLGQIVKENKGYNLIYEVFEDPSAPLHTTRQEAKGRIMVERLTVVKTADLFSLSVQQVRREIKSCVSECRPGPNVLLLLVKPSNFTEDNRQTLKFILTMLGPNAFKHSILIFTHHEQMTATVSKLLTDCEARFYQMPEENHSGLMNEIEKMVQTNQGSFVTVSDDLKISLNIVLCGRKGAGKTSVADVILGQKTSEEKSSSECIKRQGELPGLCLSIVEMPSLCGSSAQTAMEQCCNSITLCDPDGVHAFVLVLPLNPLTDEDKAEFKILKNILGPRVDAFTIVLFTVESDPSAPAHTDFVSQNKDLKELCQSCGGRNLIFNIKDQQQVPQILNKVQTLTKDRNVPQSYTKQIFVQTQIEKITALQSNFPSTGTRPSMCLMLCLCSYHQPNILLGQLC</sequence>
<dbReference type="Proteomes" id="UP000261520">
    <property type="component" value="Unplaced"/>
</dbReference>
<dbReference type="PANTHER" id="PTHR10903:SF188">
    <property type="entry name" value="GTPASE IMAP FAMILY MEMBER 2-LIKE-RELATED"/>
    <property type="match status" value="1"/>
</dbReference>
<accession>A0A3B3ZHP7</accession>
<keyword evidence="2" id="KW-0547">Nucleotide-binding</keyword>
<proteinExistence type="inferred from homology"/>
<keyword evidence="3" id="KW-0342">GTP-binding</keyword>
<comment type="similarity">
    <text evidence="1">Belongs to the TRAFAC class TrmE-Era-EngA-EngB-Septin-like GTPase superfamily. AIG1/Toc34/Toc159-like paraseptin GTPase family. IAN subfamily.</text>
</comment>
<dbReference type="Pfam" id="PF04548">
    <property type="entry name" value="AIG1"/>
    <property type="match status" value="2"/>
</dbReference>
<name>A0A3B3ZHP7_9GOBI</name>
<evidence type="ECO:0000259" key="4">
    <source>
        <dbReference type="PROSITE" id="PS51720"/>
    </source>
</evidence>
<dbReference type="SUPFAM" id="SSF52540">
    <property type="entry name" value="P-loop containing nucleoside triphosphate hydrolases"/>
    <property type="match status" value="1"/>
</dbReference>
<reference evidence="5" key="1">
    <citation type="submission" date="2025-08" db="UniProtKB">
        <authorList>
            <consortium name="Ensembl"/>
        </authorList>
    </citation>
    <scope>IDENTIFICATION</scope>
</reference>
<protein>
    <recommendedName>
        <fullName evidence="4">AIG1-type G domain-containing protein</fullName>
    </recommendedName>
</protein>
<evidence type="ECO:0000256" key="2">
    <source>
        <dbReference type="ARBA" id="ARBA00022741"/>
    </source>
</evidence>
<feature type="domain" description="AIG1-type G" evidence="4">
    <location>
        <begin position="199"/>
        <end position="390"/>
    </location>
</feature>
<keyword evidence="6" id="KW-1185">Reference proteome</keyword>
<evidence type="ECO:0000256" key="3">
    <source>
        <dbReference type="ARBA" id="ARBA00023134"/>
    </source>
</evidence>
<dbReference type="Ensembl" id="ENSPMGT00000004349.1">
    <property type="protein sequence ID" value="ENSPMGP00000004097.1"/>
    <property type="gene ID" value="ENSPMGG00000003503.1"/>
</dbReference>
<dbReference type="GO" id="GO:0005525">
    <property type="term" value="F:GTP binding"/>
    <property type="evidence" value="ECO:0007669"/>
    <property type="project" value="UniProtKB-KW"/>
</dbReference>
<dbReference type="AlphaFoldDB" id="A0A3B3ZHP7"/>
<evidence type="ECO:0000313" key="6">
    <source>
        <dbReference type="Proteomes" id="UP000261520"/>
    </source>
</evidence>
<evidence type="ECO:0000313" key="5">
    <source>
        <dbReference type="Ensembl" id="ENSPMGP00000004097.1"/>
    </source>
</evidence>
<dbReference type="STRING" id="409849.ENSPMGP00000004097"/>